<proteinExistence type="predicted"/>
<name>A0AAE0TV63_9PEZI</name>
<protein>
    <submittedName>
        <fullName evidence="4">Uncharacterized protein</fullName>
    </submittedName>
</protein>
<reference evidence="4" key="1">
    <citation type="journal article" date="2023" name="Mol. Phylogenet. Evol.">
        <title>Genome-scale phylogeny and comparative genomics of the fungal order Sordariales.</title>
        <authorList>
            <person name="Hensen N."/>
            <person name="Bonometti L."/>
            <person name="Westerberg I."/>
            <person name="Brannstrom I.O."/>
            <person name="Guillou S."/>
            <person name="Cros-Aarteil S."/>
            <person name="Calhoun S."/>
            <person name="Haridas S."/>
            <person name="Kuo A."/>
            <person name="Mondo S."/>
            <person name="Pangilinan J."/>
            <person name="Riley R."/>
            <person name="LaButti K."/>
            <person name="Andreopoulos B."/>
            <person name="Lipzen A."/>
            <person name="Chen C."/>
            <person name="Yan M."/>
            <person name="Daum C."/>
            <person name="Ng V."/>
            <person name="Clum A."/>
            <person name="Steindorff A."/>
            <person name="Ohm R.A."/>
            <person name="Martin F."/>
            <person name="Silar P."/>
            <person name="Natvig D.O."/>
            <person name="Lalanne C."/>
            <person name="Gautier V."/>
            <person name="Ament-Velasquez S.L."/>
            <person name="Kruys A."/>
            <person name="Hutchinson M.I."/>
            <person name="Powell A.J."/>
            <person name="Barry K."/>
            <person name="Miller A.N."/>
            <person name="Grigoriev I.V."/>
            <person name="Debuchy R."/>
            <person name="Gladieux P."/>
            <person name="Hiltunen Thoren M."/>
            <person name="Johannesson H."/>
        </authorList>
    </citation>
    <scope>NUCLEOTIDE SEQUENCE</scope>
    <source>
        <strain evidence="4">CBS 232.78</strain>
    </source>
</reference>
<evidence type="ECO:0000256" key="1">
    <source>
        <dbReference type="SAM" id="MobiDB-lite"/>
    </source>
</evidence>
<evidence type="ECO:0000313" key="4">
    <source>
        <dbReference type="EMBL" id="KAK3380904.1"/>
    </source>
</evidence>
<feature type="signal peptide" evidence="3">
    <location>
        <begin position="1"/>
        <end position="20"/>
    </location>
</feature>
<dbReference type="EMBL" id="JAULSW010000005">
    <property type="protein sequence ID" value="KAK3380904.1"/>
    <property type="molecule type" value="Genomic_DNA"/>
</dbReference>
<feature type="region of interest" description="Disordered" evidence="1">
    <location>
        <begin position="90"/>
        <end position="110"/>
    </location>
</feature>
<evidence type="ECO:0000313" key="5">
    <source>
        <dbReference type="Proteomes" id="UP001285441"/>
    </source>
</evidence>
<sequence>MATINLLTASLLTLAPLVLAKGEGKGSSSKGGSAPVVGSVWDPHHPALAGIIIGIMFGVIILVFGIALVIDFCVTVLPNLYRRNGRVGHQAGDAAAGSTHSSSTDSAEAV</sequence>
<gene>
    <name evidence="4" type="ORF">B0H63DRAFT_523643</name>
</gene>
<reference evidence="4" key="2">
    <citation type="submission" date="2023-06" db="EMBL/GenBank/DDBJ databases">
        <authorList>
            <consortium name="Lawrence Berkeley National Laboratory"/>
            <person name="Haridas S."/>
            <person name="Hensen N."/>
            <person name="Bonometti L."/>
            <person name="Westerberg I."/>
            <person name="Brannstrom I.O."/>
            <person name="Guillou S."/>
            <person name="Cros-Aarteil S."/>
            <person name="Calhoun S."/>
            <person name="Kuo A."/>
            <person name="Mondo S."/>
            <person name="Pangilinan J."/>
            <person name="Riley R."/>
            <person name="LaButti K."/>
            <person name="Andreopoulos B."/>
            <person name="Lipzen A."/>
            <person name="Chen C."/>
            <person name="Yanf M."/>
            <person name="Daum C."/>
            <person name="Ng V."/>
            <person name="Clum A."/>
            <person name="Steindorff A."/>
            <person name="Ohm R."/>
            <person name="Martin F."/>
            <person name="Silar P."/>
            <person name="Natvig D."/>
            <person name="Lalanne C."/>
            <person name="Gautier V."/>
            <person name="Ament-velasquez S.L."/>
            <person name="Kruys A."/>
            <person name="Hutchinson M.I."/>
            <person name="Powell A.J."/>
            <person name="Barry K."/>
            <person name="Miller A.N."/>
            <person name="Grigoriev I.V."/>
            <person name="Debuchy R."/>
            <person name="Gladieux P."/>
            <person name="Thoren M.H."/>
            <person name="Johannesson H."/>
        </authorList>
    </citation>
    <scope>NUCLEOTIDE SEQUENCE</scope>
    <source>
        <strain evidence="4">CBS 232.78</strain>
    </source>
</reference>
<keyword evidence="3" id="KW-0732">Signal</keyword>
<keyword evidence="2" id="KW-0812">Transmembrane</keyword>
<evidence type="ECO:0000256" key="2">
    <source>
        <dbReference type="SAM" id="Phobius"/>
    </source>
</evidence>
<keyword evidence="2" id="KW-0472">Membrane</keyword>
<dbReference type="AlphaFoldDB" id="A0AAE0TV63"/>
<organism evidence="4 5">
    <name type="scientific">Podospora didyma</name>
    <dbReference type="NCBI Taxonomy" id="330526"/>
    <lineage>
        <taxon>Eukaryota</taxon>
        <taxon>Fungi</taxon>
        <taxon>Dikarya</taxon>
        <taxon>Ascomycota</taxon>
        <taxon>Pezizomycotina</taxon>
        <taxon>Sordariomycetes</taxon>
        <taxon>Sordariomycetidae</taxon>
        <taxon>Sordariales</taxon>
        <taxon>Podosporaceae</taxon>
        <taxon>Podospora</taxon>
    </lineage>
</organism>
<comment type="caution">
    <text evidence="4">The sequence shown here is derived from an EMBL/GenBank/DDBJ whole genome shotgun (WGS) entry which is preliminary data.</text>
</comment>
<dbReference type="Proteomes" id="UP001285441">
    <property type="component" value="Unassembled WGS sequence"/>
</dbReference>
<accession>A0AAE0TV63</accession>
<keyword evidence="5" id="KW-1185">Reference proteome</keyword>
<feature type="transmembrane region" description="Helical" evidence="2">
    <location>
        <begin position="44"/>
        <end position="77"/>
    </location>
</feature>
<feature type="chain" id="PRO_5042217529" evidence="3">
    <location>
        <begin position="21"/>
        <end position="110"/>
    </location>
</feature>
<keyword evidence="2" id="KW-1133">Transmembrane helix</keyword>
<feature type="compositionally biased region" description="Polar residues" evidence="1">
    <location>
        <begin position="98"/>
        <end position="110"/>
    </location>
</feature>
<evidence type="ECO:0000256" key="3">
    <source>
        <dbReference type="SAM" id="SignalP"/>
    </source>
</evidence>